<proteinExistence type="predicted"/>
<dbReference type="RefSeq" id="XP_068138936.1">
    <property type="nucleotide sequence ID" value="XM_068282835.1"/>
</dbReference>
<feature type="compositionally biased region" description="Basic residues" evidence="1">
    <location>
        <begin position="1"/>
        <end position="10"/>
    </location>
</feature>
<dbReference type="Proteomes" id="UP000182444">
    <property type="component" value="Chromosome 1D"/>
</dbReference>
<name>A0A1D8NFZ7_YARLL</name>
<accession>A0A1D8NFZ7</accession>
<organism evidence="2 3">
    <name type="scientific">Yarrowia lipolytica</name>
    <name type="common">Candida lipolytica</name>
    <dbReference type="NCBI Taxonomy" id="4952"/>
    <lineage>
        <taxon>Eukaryota</taxon>
        <taxon>Fungi</taxon>
        <taxon>Dikarya</taxon>
        <taxon>Ascomycota</taxon>
        <taxon>Saccharomycotina</taxon>
        <taxon>Dipodascomycetes</taxon>
        <taxon>Dipodascales</taxon>
        <taxon>Dipodascales incertae sedis</taxon>
        <taxon>Yarrowia</taxon>
    </lineage>
</organism>
<dbReference type="GeneID" id="94583447"/>
<dbReference type="AlphaFoldDB" id="A0A1D8NFZ7"/>
<dbReference type="VEuPathDB" id="FungiDB:YALI1_D30482g"/>
<feature type="region of interest" description="Disordered" evidence="1">
    <location>
        <begin position="1"/>
        <end position="54"/>
    </location>
</feature>
<reference evidence="2 3" key="1">
    <citation type="journal article" date="2016" name="PLoS ONE">
        <title>Sequence Assembly of Yarrowia lipolytica Strain W29/CLIB89 Shows Transposable Element Diversity.</title>
        <authorList>
            <person name="Magnan C."/>
            <person name="Yu J."/>
            <person name="Chang I."/>
            <person name="Jahn E."/>
            <person name="Kanomata Y."/>
            <person name="Wu J."/>
            <person name="Zeller M."/>
            <person name="Oakes M."/>
            <person name="Baldi P."/>
            <person name="Sandmeyer S."/>
        </authorList>
    </citation>
    <scope>NUCLEOTIDE SEQUENCE [LARGE SCALE GENOMIC DNA]</scope>
    <source>
        <strain evidence="3">CLIB89(W29)</strain>
    </source>
</reference>
<evidence type="ECO:0000313" key="2">
    <source>
        <dbReference type="EMBL" id="AOW04530.1"/>
    </source>
</evidence>
<evidence type="ECO:0000313" key="3">
    <source>
        <dbReference type="Proteomes" id="UP000182444"/>
    </source>
</evidence>
<dbReference type="EMBL" id="CP017556">
    <property type="protein sequence ID" value="AOW04530.1"/>
    <property type="molecule type" value="Genomic_DNA"/>
</dbReference>
<evidence type="ECO:0000256" key="1">
    <source>
        <dbReference type="SAM" id="MobiDB-lite"/>
    </source>
</evidence>
<sequence>MRTRRGHTTIKKCLPIVSQSTHTHRRSPSRESKDLPSNPPPRAPTDNPKAPLYSPHQHYIPTLYRFELAVRTNSFERYNTRCSSGETPTTKTSCCVFNTTAVAMFLAPLNITAFVVHDTPGENVEYIFHETSEQCTEPRDRVRPCLVHYRGQDTTWFTSY</sequence>
<gene>
    <name evidence="2" type="ORF">YALI1_D30482g</name>
</gene>
<protein>
    <submittedName>
        <fullName evidence="2">Uncharacterized protein</fullName>
    </submittedName>
</protein>